<evidence type="ECO:0000256" key="3">
    <source>
        <dbReference type="ARBA" id="ARBA00022801"/>
    </source>
</evidence>
<evidence type="ECO:0000313" key="6">
    <source>
        <dbReference type="EMBL" id="RWX73487.1"/>
    </source>
</evidence>
<dbReference type="PROSITE" id="PS00483">
    <property type="entry name" value="DIHYDROOROTASE_2"/>
    <property type="match status" value="1"/>
</dbReference>
<comment type="cofactor">
    <cofactor evidence="1">
        <name>Zn(2+)</name>
        <dbReference type="ChEBI" id="CHEBI:29105"/>
    </cofactor>
</comment>
<evidence type="ECO:0000256" key="4">
    <source>
        <dbReference type="SAM" id="MobiDB-lite"/>
    </source>
</evidence>
<dbReference type="PANTHER" id="PTHR43668">
    <property type="entry name" value="ALLANTOINASE"/>
    <property type="match status" value="1"/>
</dbReference>
<feature type="region of interest" description="Disordered" evidence="4">
    <location>
        <begin position="309"/>
        <end position="331"/>
    </location>
</feature>
<dbReference type="CDD" id="cd01318">
    <property type="entry name" value="DHOase_IIb"/>
    <property type="match status" value="1"/>
</dbReference>
<dbReference type="InterPro" id="IPR002195">
    <property type="entry name" value="Dihydroorotase_CS"/>
</dbReference>
<dbReference type="Pfam" id="PF01979">
    <property type="entry name" value="Amidohydro_1"/>
    <property type="match status" value="2"/>
</dbReference>
<evidence type="ECO:0000313" key="7">
    <source>
        <dbReference type="Proteomes" id="UP000288215"/>
    </source>
</evidence>
<dbReference type="GO" id="GO:0005737">
    <property type="term" value="C:cytoplasm"/>
    <property type="evidence" value="ECO:0007669"/>
    <property type="project" value="TreeGrafter"/>
</dbReference>
<dbReference type="AlphaFoldDB" id="A0A3S3S035"/>
<feature type="domain" description="Amidohydrolase-related" evidence="5">
    <location>
        <begin position="286"/>
        <end position="421"/>
    </location>
</feature>
<dbReference type="EMBL" id="RXGA01000003">
    <property type="protein sequence ID" value="RWX73487.1"/>
    <property type="molecule type" value="Genomic_DNA"/>
</dbReference>
<reference evidence="6 7" key="1">
    <citation type="submission" date="2018-12" db="EMBL/GenBank/DDBJ databases">
        <title>The complete genome of the methanogenic archaea of the candidate phylum Verstraetearchaeota, obtained from the metagenome of underground thermal water.</title>
        <authorList>
            <person name="Kadnikov V.V."/>
            <person name="Mardanov A.V."/>
            <person name="Beletsky A.V."/>
            <person name="Karnachuk O.V."/>
            <person name="Ravin N.V."/>
        </authorList>
    </citation>
    <scope>NUCLEOTIDE SEQUENCE [LARGE SCALE GENOMIC DNA]</scope>
    <source>
        <strain evidence="6">Ch88</strain>
    </source>
</reference>
<feature type="compositionally biased region" description="Basic and acidic residues" evidence="4">
    <location>
        <begin position="311"/>
        <end position="322"/>
    </location>
</feature>
<dbReference type="InterPro" id="IPR006680">
    <property type="entry name" value="Amidohydro-rel"/>
</dbReference>
<dbReference type="SUPFAM" id="SSF51338">
    <property type="entry name" value="Composite domain of metallo-dependent hydrolases"/>
    <property type="match status" value="1"/>
</dbReference>
<accession>A0A3S3S035</accession>
<name>A0A3S3S035_METS7</name>
<sequence>MADGSAGPVTGGGIGTLLIRGGTVVSPRGMARANVFVKGGKIVSLTTLSPEADLVIEAEGLLVLPGVVDPHVHFRQPGMNSEDWVSGSRAAIAGGVTTVLDMPNTSPPTTTLDRLLEKFRIVESSSPCVNYGFHFGATASNLGELVAVGISTATPIPPPPGQLAASVKIFMGSSTGDLLLTDLGAIRGFANSAKMISVHAEDESVIRAHESAPDHASRRPKRAALTAIRKLLSVGKEGRVYVCHVTSYEEAALASPFYREATPHHLFLTSDMMRRIGAYAKVNPPLREEADRASLWRALLEGKIDVIGSDHAPHTREAKESDSPPSGVPGVETSLPLMVDASLRGMIRLEEIVRLMSHSPARIFRVRGKGSIEPGRDADIVLVDPREERRVDPDALHYKCGWTPYEGMVLKGWPVATVLGGSLAYMRGEFYPVRGSAVTYAA</sequence>
<evidence type="ECO:0000256" key="1">
    <source>
        <dbReference type="ARBA" id="ARBA00001947"/>
    </source>
</evidence>
<dbReference type="SUPFAM" id="SSF51556">
    <property type="entry name" value="Metallo-dependent hydrolases"/>
    <property type="match status" value="1"/>
</dbReference>
<gene>
    <name evidence="6" type="ORF">Metus_1461</name>
</gene>
<dbReference type="PANTHER" id="PTHR43668:SF2">
    <property type="entry name" value="ALLANTOINASE"/>
    <property type="match status" value="1"/>
</dbReference>
<dbReference type="GO" id="GO:0006145">
    <property type="term" value="P:purine nucleobase catabolic process"/>
    <property type="evidence" value="ECO:0007669"/>
    <property type="project" value="TreeGrafter"/>
</dbReference>
<keyword evidence="2" id="KW-0479">Metal-binding</keyword>
<dbReference type="NCBIfam" id="TIGR00857">
    <property type="entry name" value="pyrC_multi"/>
    <property type="match status" value="1"/>
</dbReference>
<comment type="caution">
    <text evidence="6">The sequence shown here is derived from an EMBL/GenBank/DDBJ whole genome shotgun (WGS) entry which is preliminary data.</text>
</comment>
<dbReference type="InterPro" id="IPR032466">
    <property type="entry name" value="Metal_Hydrolase"/>
</dbReference>
<evidence type="ECO:0000256" key="2">
    <source>
        <dbReference type="ARBA" id="ARBA00022723"/>
    </source>
</evidence>
<dbReference type="GO" id="GO:0046872">
    <property type="term" value="F:metal ion binding"/>
    <property type="evidence" value="ECO:0007669"/>
    <property type="project" value="UniProtKB-KW"/>
</dbReference>
<evidence type="ECO:0000259" key="5">
    <source>
        <dbReference type="Pfam" id="PF01979"/>
    </source>
</evidence>
<dbReference type="InterPro" id="IPR011059">
    <property type="entry name" value="Metal-dep_hydrolase_composite"/>
</dbReference>
<dbReference type="GO" id="GO:0004038">
    <property type="term" value="F:allantoinase activity"/>
    <property type="evidence" value="ECO:0007669"/>
    <property type="project" value="TreeGrafter"/>
</dbReference>
<dbReference type="PROSITE" id="PS00482">
    <property type="entry name" value="DIHYDROOROTASE_1"/>
    <property type="match status" value="1"/>
</dbReference>
<organism evidence="6 7">
    <name type="scientific">Methanosuratincola subterraneus</name>
    <dbReference type="NCBI Taxonomy" id="2593994"/>
    <lineage>
        <taxon>Archaea</taxon>
        <taxon>Thermoproteota</taxon>
        <taxon>Methanosuratincolia</taxon>
        <taxon>Candidatus Methanomethylicales</taxon>
        <taxon>Candidatus Methanomethylicaceae</taxon>
        <taxon>Candidatus Methanosuratincola (ex Vanwonterghem et al. 2016)</taxon>
    </lineage>
</organism>
<dbReference type="Proteomes" id="UP000288215">
    <property type="component" value="Unassembled WGS sequence"/>
</dbReference>
<keyword evidence="3" id="KW-0378">Hydrolase</keyword>
<proteinExistence type="predicted"/>
<protein>
    <submittedName>
        <fullName evidence="6">Dihydroorotase</fullName>
    </submittedName>
</protein>
<dbReference type="InterPro" id="IPR050138">
    <property type="entry name" value="DHOase/Allantoinase_Hydrolase"/>
</dbReference>
<feature type="domain" description="Amidohydrolase-related" evidence="5">
    <location>
        <begin position="62"/>
        <end position="120"/>
    </location>
</feature>
<dbReference type="Gene3D" id="3.20.20.140">
    <property type="entry name" value="Metal-dependent hydrolases"/>
    <property type="match status" value="1"/>
</dbReference>
<dbReference type="Gene3D" id="2.30.40.10">
    <property type="entry name" value="Urease, subunit C, domain 1"/>
    <property type="match status" value="1"/>
</dbReference>